<name>A0ACC0JSG8_CHOFU</name>
<evidence type="ECO:0000313" key="1">
    <source>
        <dbReference type="EMBL" id="KAI8427121.1"/>
    </source>
</evidence>
<gene>
    <name evidence="1" type="ORF">MSG28_014744</name>
</gene>
<proteinExistence type="predicted"/>
<sequence>MAFVFSPINMEYPVDISIKVEKDDFERDSNDNFERLLVDVSVKVENESQTKEHQDWCISNLGSPGELLEPLFFKKIADPEAEQCTICCRYFSDSLDLILLKLSVCACGGCLRTGANRRAHI</sequence>
<reference evidence="1 2" key="1">
    <citation type="journal article" date="2022" name="Genome Biol. Evol.">
        <title>The Spruce Budworm Genome: Reconstructing the Evolutionary History of Antifreeze Proteins.</title>
        <authorList>
            <person name="Beliveau C."/>
            <person name="Gagne P."/>
            <person name="Picq S."/>
            <person name="Vernygora O."/>
            <person name="Keeling C.I."/>
            <person name="Pinkney K."/>
            <person name="Doucet D."/>
            <person name="Wen F."/>
            <person name="Johnston J.S."/>
            <person name="Maaroufi H."/>
            <person name="Boyle B."/>
            <person name="Laroche J."/>
            <person name="Dewar K."/>
            <person name="Juretic N."/>
            <person name="Blackburn G."/>
            <person name="Nisole A."/>
            <person name="Brunet B."/>
            <person name="Brandao M."/>
            <person name="Lumley L."/>
            <person name="Duan J."/>
            <person name="Quan G."/>
            <person name="Lucarotti C.J."/>
            <person name="Roe A.D."/>
            <person name="Sperling F.A.H."/>
            <person name="Levesque R.C."/>
            <person name="Cusson M."/>
        </authorList>
    </citation>
    <scope>NUCLEOTIDE SEQUENCE [LARGE SCALE GENOMIC DNA]</scope>
    <source>
        <strain evidence="1">Glfc:IPQL:Cfum</strain>
    </source>
</reference>
<accession>A0ACC0JSG8</accession>
<protein>
    <submittedName>
        <fullName evidence="1">Uncharacterized protein</fullName>
    </submittedName>
</protein>
<keyword evidence="2" id="KW-1185">Reference proteome</keyword>
<dbReference type="EMBL" id="CM046126">
    <property type="protein sequence ID" value="KAI8427121.1"/>
    <property type="molecule type" value="Genomic_DNA"/>
</dbReference>
<evidence type="ECO:0000313" key="2">
    <source>
        <dbReference type="Proteomes" id="UP001064048"/>
    </source>
</evidence>
<organism evidence="1 2">
    <name type="scientific">Choristoneura fumiferana</name>
    <name type="common">Spruce budworm moth</name>
    <name type="synonym">Archips fumiferana</name>
    <dbReference type="NCBI Taxonomy" id="7141"/>
    <lineage>
        <taxon>Eukaryota</taxon>
        <taxon>Metazoa</taxon>
        <taxon>Ecdysozoa</taxon>
        <taxon>Arthropoda</taxon>
        <taxon>Hexapoda</taxon>
        <taxon>Insecta</taxon>
        <taxon>Pterygota</taxon>
        <taxon>Neoptera</taxon>
        <taxon>Endopterygota</taxon>
        <taxon>Lepidoptera</taxon>
        <taxon>Glossata</taxon>
        <taxon>Ditrysia</taxon>
        <taxon>Tortricoidea</taxon>
        <taxon>Tortricidae</taxon>
        <taxon>Tortricinae</taxon>
        <taxon>Choristoneura</taxon>
    </lineage>
</organism>
<comment type="caution">
    <text evidence="1">The sequence shown here is derived from an EMBL/GenBank/DDBJ whole genome shotgun (WGS) entry which is preliminary data.</text>
</comment>
<dbReference type="Proteomes" id="UP001064048">
    <property type="component" value="Chromosome 26"/>
</dbReference>